<evidence type="ECO:0000256" key="10">
    <source>
        <dbReference type="ARBA" id="ARBA00023136"/>
    </source>
</evidence>
<dbReference type="SUPFAM" id="SSF143865">
    <property type="entry name" value="CorA soluble domain-like"/>
    <property type="match status" value="1"/>
</dbReference>
<evidence type="ECO:0000256" key="3">
    <source>
        <dbReference type="ARBA" id="ARBA00022448"/>
    </source>
</evidence>
<dbReference type="EMBL" id="OMOR01000001">
    <property type="protein sequence ID" value="SPH22823.1"/>
    <property type="molecule type" value="Genomic_DNA"/>
</dbReference>
<dbReference type="InterPro" id="IPR045863">
    <property type="entry name" value="CorA_TM1_TM2"/>
</dbReference>
<dbReference type="GO" id="GO:0000287">
    <property type="term" value="F:magnesium ion binding"/>
    <property type="evidence" value="ECO:0007669"/>
    <property type="project" value="TreeGrafter"/>
</dbReference>
<feature type="transmembrane region" description="Helical" evidence="11">
    <location>
        <begin position="257"/>
        <end position="279"/>
    </location>
</feature>
<dbReference type="Pfam" id="PF01544">
    <property type="entry name" value="CorA"/>
    <property type="match status" value="1"/>
</dbReference>
<sequence length="317" mass="34699">MPICAFDISSDGVARPVMDIDDRAAVPARGYRWVHFDRADSDLDHWIADNVPELPGQALLQSQTRPRCDRQNDGLILNLRGVNLNADGPADQMVAVRLWVCAQTIVTVRMRKVFALDDLRQSCADGTGPDSIASFLLSLSEKLMGRVQDVVFGLADRVEDIEDTHSTAQGLPEDMGDLQRQAIRLHRYLSPQKAALHRLTDAVGDLFAASAHQQAHQREVSNQTTLLVEELEALKGRLAAVQDQHDSAHNAAQNGHAYVLSIVAAVFLPLGFLTGLFGVNVGGMPGLDNPLAFLWLCFVMVGSALLAVVILRLKKWI</sequence>
<dbReference type="InterPro" id="IPR002523">
    <property type="entry name" value="MgTranspt_CorA/ZnTranspt_ZntB"/>
</dbReference>
<keyword evidence="13" id="KW-1185">Reference proteome</keyword>
<proteinExistence type="inferred from homology"/>
<evidence type="ECO:0000256" key="5">
    <source>
        <dbReference type="ARBA" id="ARBA00022519"/>
    </source>
</evidence>
<evidence type="ECO:0000256" key="4">
    <source>
        <dbReference type="ARBA" id="ARBA00022475"/>
    </source>
</evidence>
<evidence type="ECO:0000256" key="1">
    <source>
        <dbReference type="ARBA" id="ARBA00004651"/>
    </source>
</evidence>
<reference evidence="12 13" key="1">
    <citation type="submission" date="2018-03" db="EMBL/GenBank/DDBJ databases">
        <authorList>
            <person name="Keele B.F."/>
        </authorList>
    </citation>
    <scope>NUCLEOTIDE SEQUENCE [LARGE SCALE GENOMIC DNA]</scope>
    <source>
        <strain evidence="12 13">CECT 8599</strain>
    </source>
</reference>
<keyword evidence="9" id="KW-0406">Ion transport</keyword>
<dbReference type="AlphaFoldDB" id="A0A2R8BIB5"/>
<keyword evidence="8 11" id="KW-1133">Transmembrane helix</keyword>
<evidence type="ECO:0000256" key="9">
    <source>
        <dbReference type="ARBA" id="ARBA00023065"/>
    </source>
</evidence>
<keyword evidence="5" id="KW-0997">Cell inner membrane</keyword>
<evidence type="ECO:0000313" key="13">
    <source>
        <dbReference type="Proteomes" id="UP000244880"/>
    </source>
</evidence>
<evidence type="ECO:0000256" key="8">
    <source>
        <dbReference type="ARBA" id="ARBA00022989"/>
    </source>
</evidence>
<dbReference type="Proteomes" id="UP000244880">
    <property type="component" value="Unassembled WGS sequence"/>
</dbReference>
<dbReference type="CDD" id="cd12833">
    <property type="entry name" value="ZntB-like_1"/>
    <property type="match status" value="1"/>
</dbReference>
<evidence type="ECO:0000256" key="2">
    <source>
        <dbReference type="ARBA" id="ARBA00009765"/>
    </source>
</evidence>
<dbReference type="GO" id="GO:0015087">
    <property type="term" value="F:cobalt ion transmembrane transporter activity"/>
    <property type="evidence" value="ECO:0007669"/>
    <property type="project" value="TreeGrafter"/>
</dbReference>
<evidence type="ECO:0000256" key="6">
    <source>
        <dbReference type="ARBA" id="ARBA00022692"/>
    </source>
</evidence>
<comment type="subcellular location">
    <subcellularLocation>
        <location evidence="1">Cell membrane</location>
        <topology evidence="1">Multi-pass membrane protein</topology>
    </subcellularLocation>
</comment>
<evidence type="ECO:0000256" key="11">
    <source>
        <dbReference type="SAM" id="Phobius"/>
    </source>
</evidence>
<protein>
    <submittedName>
        <fullName evidence="12">Zinc transport protein ZntB</fullName>
    </submittedName>
</protein>
<dbReference type="PANTHER" id="PTHR46494:SF3">
    <property type="entry name" value="ZINC TRANSPORT PROTEIN ZNTB"/>
    <property type="match status" value="1"/>
</dbReference>
<keyword evidence="4" id="KW-1003">Cell membrane</keyword>
<feature type="transmembrane region" description="Helical" evidence="11">
    <location>
        <begin position="291"/>
        <end position="311"/>
    </location>
</feature>
<evidence type="ECO:0000256" key="7">
    <source>
        <dbReference type="ARBA" id="ARBA00022833"/>
    </source>
</evidence>
<keyword evidence="6 11" id="KW-0812">Transmembrane</keyword>
<gene>
    <name evidence="12" type="primary">zntB</name>
    <name evidence="12" type="ORF">ASD8599_03570</name>
</gene>
<evidence type="ECO:0000313" key="12">
    <source>
        <dbReference type="EMBL" id="SPH22823.1"/>
    </source>
</evidence>
<comment type="similarity">
    <text evidence="2">Belongs to the CorA metal ion transporter (MIT) (TC 1.A.35) family.</text>
</comment>
<dbReference type="GO" id="GO:0050897">
    <property type="term" value="F:cobalt ion binding"/>
    <property type="evidence" value="ECO:0007669"/>
    <property type="project" value="TreeGrafter"/>
</dbReference>
<dbReference type="InterPro" id="IPR045861">
    <property type="entry name" value="CorA_cytoplasmic_dom"/>
</dbReference>
<dbReference type="Gene3D" id="3.30.460.20">
    <property type="entry name" value="CorA soluble domain-like"/>
    <property type="match status" value="1"/>
</dbReference>
<organism evidence="12 13">
    <name type="scientific">Ascidiaceihabitans donghaensis</name>
    <dbReference type="NCBI Taxonomy" id="1510460"/>
    <lineage>
        <taxon>Bacteria</taxon>
        <taxon>Pseudomonadati</taxon>
        <taxon>Pseudomonadota</taxon>
        <taxon>Alphaproteobacteria</taxon>
        <taxon>Rhodobacterales</taxon>
        <taxon>Paracoccaceae</taxon>
        <taxon>Ascidiaceihabitans</taxon>
    </lineage>
</organism>
<dbReference type="Gene3D" id="1.20.58.340">
    <property type="entry name" value="Magnesium transport protein CorA, transmembrane region"/>
    <property type="match status" value="2"/>
</dbReference>
<keyword evidence="7" id="KW-0862">Zinc</keyword>
<dbReference type="PANTHER" id="PTHR46494">
    <property type="entry name" value="CORA FAMILY METAL ION TRANSPORTER (EUROFUNG)"/>
    <property type="match status" value="1"/>
</dbReference>
<dbReference type="RefSeq" id="WP_108829724.1">
    <property type="nucleotide sequence ID" value="NZ_OMOR01000001.1"/>
</dbReference>
<dbReference type="GO" id="GO:0015095">
    <property type="term" value="F:magnesium ion transmembrane transporter activity"/>
    <property type="evidence" value="ECO:0007669"/>
    <property type="project" value="TreeGrafter"/>
</dbReference>
<keyword evidence="10 11" id="KW-0472">Membrane</keyword>
<accession>A0A2R8BIB5</accession>
<dbReference type="SUPFAM" id="SSF144083">
    <property type="entry name" value="Magnesium transport protein CorA, transmembrane region"/>
    <property type="match status" value="1"/>
</dbReference>
<name>A0A2R8BIB5_9RHOB</name>
<dbReference type="GO" id="GO:0005886">
    <property type="term" value="C:plasma membrane"/>
    <property type="evidence" value="ECO:0007669"/>
    <property type="project" value="UniProtKB-SubCell"/>
</dbReference>
<keyword evidence="3" id="KW-0813">Transport</keyword>
<dbReference type="OrthoDB" id="9803484at2"/>